<feature type="transmembrane region" description="Helical" evidence="9">
    <location>
        <begin position="259"/>
        <end position="285"/>
    </location>
</feature>
<feature type="domain" description="Major facilitator superfamily (MFS) profile" evidence="10">
    <location>
        <begin position="54"/>
        <end position="562"/>
    </location>
</feature>
<dbReference type="GO" id="GO:0005768">
    <property type="term" value="C:endosome"/>
    <property type="evidence" value="ECO:0007669"/>
    <property type="project" value="TreeGrafter"/>
</dbReference>
<dbReference type="PROSITE" id="PS50850">
    <property type="entry name" value="MFS"/>
    <property type="match status" value="1"/>
</dbReference>
<keyword evidence="6" id="KW-0406">Ion transport</keyword>
<feature type="region of interest" description="Disordered" evidence="8">
    <location>
        <begin position="1"/>
        <end position="20"/>
    </location>
</feature>
<keyword evidence="12" id="KW-1185">Reference proteome</keyword>
<sequence>MSAMNAGFGQTSEKDPEPQTASVPVVQLLGEGSPGVRRIEIITSHFGLVDRISLFASLFLVAYVYGLDGTVRYTYQPYATQSYGQHSLLATVNVLRAVIAAAAQPTAAKIADVFGRVELIIVSIVFYTVGTIVETFAKSVEAFSAGAVIYQIGYTCIMLLVEVLIADVTSTRSRLLFSYIPALPFIINTWISGNLTAAVLKVTLWRWGIGMFAIIYPVCALPLITVLLIVQYRAKKSGQLESYKSSLQLLGGRRLFMELFWHLDVVGIILMIAMFACILVPFTIAGGITAQWKTAKVVTPLVIGVLLVPIWVYWEKTCQHPMLPFKKLKDRAVWGALGIAVMLNTAWYLQGDFMYTVLYVSFNESILSATRISSLYSFTSVITGVILGFVVMKVRQLKPFIVSGTVLFMVTFGILIYYRGGAGDSSQSGVIGGQVLLGLAGGLFSYPAQASIQAVSKHEHLAVVTGIYLASYNIGSAIGNTISGAIWNQVLPSELEHRLGNTTLATSVYAEPLAFAAANPVGTPDRDNVILAYQKTQRLLCITGICLTVPLIAFAFCIRNPTLTKEQSLVKAEENYTTDVDSTSG</sequence>
<feature type="transmembrane region" description="Helical" evidence="9">
    <location>
        <begin position="539"/>
        <end position="556"/>
    </location>
</feature>
<comment type="similarity">
    <text evidence="2">Belongs to the major facilitator superfamily.</text>
</comment>
<dbReference type="OMA" id="VMLNTAW"/>
<evidence type="ECO:0000313" key="11">
    <source>
        <dbReference type="EMBL" id="OQD67354.1"/>
    </source>
</evidence>
<dbReference type="InterPro" id="IPR011701">
    <property type="entry name" value="MFS"/>
</dbReference>
<evidence type="ECO:0000256" key="6">
    <source>
        <dbReference type="ARBA" id="ARBA00023065"/>
    </source>
</evidence>
<feature type="transmembrane region" description="Helical" evidence="9">
    <location>
        <begin position="87"/>
        <end position="107"/>
    </location>
</feature>
<keyword evidence="4 9" id="KW-0812">Transmembrane</keyword>
<evidence type="ECO:0000256" key="7">
    <source>
        <dbReference type="ARBA" id="ARBA00023136"/>
    </source>
</evidence>
<accession>A0A1V6NRJ7</accession>
<feature type="transmembrane region" description="Helical" evidence="9">
    <location>
        <begin position="176"/>
        <end position="193"/>
    </location>
</feature>
<name>A0A1V6NRJ7_PENDC</name>
<dbReference type="EMBL" id="MDYL01000039">
    <property type="protein sequence ID" value="OQD67354.1"/>
    <property type="molecule type" value="Genomic_DNA"/>
</dbReference>
<keyword evidence="3" id="KW-0813">Transport</keyword>
<dbReference type="PANTHER" id="PTHR23501">
    <property type="entry name" value="MAJOR FACILITATOR SUPERFAMILY"/>
    <property type="match status" value="1"/>
</dbReference>
<feature type="transmembrane region" description="Helical" evidence="9">
    <location>
        <begin position="143"/>
        <end position="164"/>
    </location>
</feature>
<organism evidence="11 12">
    <name type="scientific">Penicillium decumbens</name>
    <dbReference type="NCBI Taxonomy" id="69771"/>
    <lineage>
        <taxon>Eukaryota</taxon>
        <taxon>Fungi</taxon>
        <taxon>Dikarya</taxon>
        <taxon>Ascomycota</taxon>
        <taxon>Pezizomycotina</taxon>
        <taxon>Eurotiomycetes</taxon>
        <taxon>Eurotiomycetidae</taxon>
        <taxon>Eurotiales</taxon>
        <taxon>Aspergillaceae</taxon>
        <taxon>Penicillium</taxon>
    </lineage>
</organism>
<feature type="transmembrane region" description="Helical" evidence="9">
    <location>
        <begin position="430"/>
        <end position="448"/>
    </location>
</feature>
<feature type="transmembrane region" description="Helical" evidence="9">
    <location>
        <begin position="48"/>
        <end position="67"/>
    </location>
</feature>
<keyword evidence="7 9" id="KW-0472">Membrane</keyword>
<dbReference type="STRING" id="69771.A0A1V6NRJ7"/>
<dbReference type="Proteomes" id="UP000191522">
    <property type="component" value="Unassembled WGS sequence"/>
</dbReference>
<dbReference type="Pfam" id="PF07690">
    <property type="entry name" value="MFS_1"/>
    <property type="match status" value="1"/>
</dbReference>
<evidence type="ECO:0000256" key="9">
    <source>
        <dbReference type="SAM" id="Phobius"/>
    </source>
</evidence>
<comment type="caution">
    <text evidence="11">The sequence shown here is derived from an EMBL/GenBank/DDBJ whole genome shotgun (WGS) entry which is preliminary data.</text>
</comment>
<feature type="transmembrane region" description="Helical" evidence="9">
    <location>
        <begin position="297"/>
        <end position="314"/>
    </location>
</feature>
<feature type="transmembrane region" description="Helical" evidence="9">
    <location>
        <begin position="369"/>
        <end position="392"/>
    </location>
</feature>
<dbReference type="InterPro" id="IPR020846">
    <property type="entry name" value="MFS_dom"/>
</dbReference>
<dbReference type="OrthoDB" id="4088837at2759"/>
<comment type="subcellular location">
    <subcellularLocation>
        <location evidence="1">Endomembrane system</location>
        <topology evidence="1">Multi-pass membrane protein</topology>
    </subcellularLocation>
</comment>
<dbReference type="FunFam" id="1.20.1250.20:FF:000197">
    <property type="entry name" value="Siderophore iron transporter 1"/>
    <property type="match status" value="1"/>
</dbReference>
<evidence type="ECO:0000259" key="10">
    <source>
        <dbReference type="PROSITE" id="PS50850"/>
    </source>
</evidence>
<feature type="transmembrane region" description="Helical" evidence="9">
    <location>
        <begin position="332"/>
        <end position="349"/>
    </location>
</feature>
<reference evidence="12" key="1">
    <citation type="journal article" date="2017" name="Nat. Microbiol.">
        <title>Global analysis of biosynthetic gene clusters reveals vast potential of secondary metabolite production in Penicillium species.</title>
        <authorList>
            <person name="Nielsen J.C."/>
            <person name="Grijseels S."/>
            <person name="Prigent S."/>
            <person name="Ji B."/>
            <person name="Dainat J."/>
            <person name="Nielsen K.F."/>
            <person name="Frisvad J.C."/>
            <person name="Workman M."/>
            <person name="Nielsen J."/>
        </authorList>
    </citation>
    <scope>NUCLEOTIDE SEQUENCE [LARGE SCALE GENOMIC DNA]</scope>
    <source>
        <strain evidence="12">IBT 11843</strain>
    </source>
</reference>
<dbReference type="GO" id="GO:0005886">
    <property type="term" value="C:plasma membrane"/>
    <property type="evidence" value="ECO:0007669"/>
    <property type="project" value="TreeGrafter"/>
</dbReference>
<protein>
    <recommendedName>
        <fullName evidence="10">Major facilitator superfamily (MFS) profile domain-containing protein</fullName>
    </recommendedName>
</protein>
<dbReference type="GO" id="GO:0015343">
    <property type="term" value="F:siderophore-iron transmembrane transporter activity"/>
    <property type="evidence" value="ECO:0007669"/>
    <property type="project" value="TreeGrafter"/>
</dbReference>
<evidence type="ECO:0000256" key="1">
    <source>
        <dbReference type="ARBA" id="ARBA00004127"/>
    </source>
</evidence>
<dbReference type="Gene3D" id="1.20.1250.20">
    <property type="entry name" value="MFS general substrate transporter like domains"/>
    <property type="match status" value="2"/>
</dbReference>
<dbReference type="InterPro" id="IPR036259">
    <property type="entry name" value="MFS_trans_sf"/>
</dbReference>
<evidence type="ECO:0000256" key="8">
    <source>
        <dbReference type="SAM" id="MobiDB-lite"/>
    </source>
</evidence>
<feature type="transmembrane region" description="Helical" evidence="9">
    <location>
        <begin position="119"/>
        <end position="137"/>
    </location>
</feature>
<evidence type="ECO:0000256" key="5">
    <source>
        <dbReference type="ARBA" id="ARBA00022989"/>
    </source>
</evidence>
<evidence type="ECO:0000313" key="12">
    <source>
        <dbReference type="Proteomes" id="UP000191522"/>
    </source>
</evidence>
<evidence type="ECO:0000256" key="2">
    <source>
        <dbReference type="ARBA" id="ARBA00008335"/>
    </source>
</evidence>
<feature type="transmembrane region" description="Helical" evidence="9">
    <location>
        <begin position="399"/>
        <end position="418"/>
    </location>
</feature>
<dbReference type="GO" id="GO:0005774">
    <property type="term" value="C:vacuolar membrane"/>
    <property type="evidence" value="ECO:0007669"/>
    <property type="project" value="TreeGrafter"/>
</dbReference>
<keyword evidence="5 9" id="KW-1133">Transmembrane helix</keyword>
<dbReference type="AlphaFoldDB" id="A0A1V6NRJ7"/>
<gene>
    <name evidence="11" type="ORF">PENDEC_c039G01959</name>
</gene>
<evidence type="ECO:0000256" key="4">
    <source>
        <dbReference type="ARBA" id="ARBA00022692"/>
    </source>
</evidence>
<dbReference type="SUPFAM" id="SSF103473">
    <property type="entry name" value="MFS general substrate transporter"/>
    <property type="match status" value="1"/>
</dbReference>
<evidence type="ECO:0000256" key="3">
    <source>
        <dbReference type="ARBA" id="ARBA00022448"/>
    </source>
</evidence>
<feature type="transmembrane region" description="Helical" evidence="9">
    <location>
        <begin position="205"/>
        <end position="230"/>
    </location>
</feature>
<dbReference type="PANTHER" id="PTHR23501:SF92">
    <property type="entry name" value="GLUTATHIONE EXCHANGER 1-RELATED"/>
    <property type="match status" value="1"/>
</dbReference>
<proteinExistence type="inferred from homology"/>